<organism evidence="1 2">
    <name type="scientific">Caloramator proteoclasticus DSM 10124</name>
    <dbReference type="NCBI Taxonomy" id="1121262"/>
    <lineage>
        <taxon>Bacteria</taxon>
        <taxon>Bacillati</taxon>
        <taxon>Bacillota</taxon>
        <taxon>Clostridia</taxon>
        <taxon>Eubacteriales</taxon>
        <taxon>Clostridiaceae</taxon>
        <taxon>Caloramator</taxon>
    </lineage>
</organism>
<accession>A0A1M4U1T2</accession>
<gene>
    <name evidence="1" type="ORF">SAMN02746091_00532</name>
</gene>
<evidence type="ECO:0000313" key="1">
    <source>
        <dbReference type="EMBL" id="SHE50692.1"/>
    </source>
</evidence>
<dbReference type="RefSeq" id="WP_073247845.1">
    <property type="nucleotide sequence ID" value="NZ_FQVG01000006.1"/>
</dbReference>
<dbReference type="GO" id="GO:0047429">
    <property type="term" value="F:nucleoside triphosphate diphosphatase activity"/>
    <property type="evidence" value="ECO:0007669"/>
    <property type="project" value="InterPro"/>
</dbReference>
<sequence length="107" mass="12184">MFNAEELNILDNIKLIENYKAFLLSSVADLFTSMAKGNKSSTDEITDELSEIIILSYMLGRRLGISFSEIDEKVIKKLKLGLLKEEADTQYQDCAKLISYIREGREV</sequence>
<dbReference type="AlphaFoldDB" id="A0A1M4U1T2"/>
<keyword evidence="2" id="KW-1185">Reference proteome</keyword>
<protein>
    <submittedName>
        <fullName evidence="1">MazG-like family protein</fullName>
    </submittedName>
</protein>
<dbReference type="EMBL" id="FQVG01000006">
    <property type="protein sequence ID" value="SHE50692.1"/>
    <property type="molecule type" value="Genomic_DNA"/>
</dbReference>
<dbReference type="Proteomes" id="UP000184423">
    <property type="component" value="Unassembled WGS sequence"/>
</dbReference>
<reference evidence="2" key="1">
    <citation type="submission" date="2016-11" db="EMBL/GenBank/DDBJ databases">
        <authorList>
            <person name="Varghese N."/>
            <person name="Submissions S."/>
        </authorList>
    </citation>
    <scope>NUCLEOTIDE SEQUENCE [LARGE SCALE GENOMIC DNA]</scope>
    <source>
        <strain evidence="2">DSM 10124</strain>
    </source>
</reference>
<dbReference type="GO" id="GO:0009143">
    <property type="term" value="P:nucleoside triphosphate catabolic process"/>
    <property type="evidence" value="ECO:0007669"/>
    <property type="project" value="InterPro"/>
</dbReference>
<dbReference type="InterPro" id="IPR025984">
    <property type="entry name" value="DCTPP"/>
</dbReference>
<evidence type="ECO:0000313" key="2">
    <source>
        <dbReference type="Proteomes" id="UP000184423"/>
    </source>
</evidence>
<name>A0A1M4U1T2_9CLOT</name>
<dbReference type="Pfam" id="PF12643">
    <property type="entry name" value="MazG-like"/>
    <property type="match status" value="1"/>
</dbReference>
<proteinExistence type="predicted"/>